<feature type="transmembrane region" description="Helical" evidence="7">
    <location>
        <begin position="152"/>
        <end position="170"/>
    </location>
</feature>
<feature type="transmembrane region" description="Helical" evidence="7">
    <location>
        <begin position="128"/>
        <end position="146"/>
    </location>
</feature>
<comment type="subcellular location">
    <subcellularLocation>
        <location evidence="1">Cell membrane</location>
        <topology evidence="1">Multi-pass membrane protein</topology>
    </subcellularLocation>
</comment>
<evidence type="ECO:0000256" key="5">
    <source>
        <dbReference type="ARBA" id="ARBA00022989"/>
    </source>
</evidence>
<feature type="transmembrane region" description="Helical" evidence="7">
    <location>
        <begin position="32"/>
        <end position="47"/>
    </location>
</feature>
<protein>
    <recommendedName>
        <fullName evidence="8">Phosphatidic acid phosphatase type 2/haloperoxidase domain-containing protein</fullName>
    </recommendedName>
</protein>
<feature type="transmembrane region" description="Helical" evidence="7">
    <location>
        <begin position="100"/>
        <end position="121"/>
    </location>
</feature>
<evidence type="ECO:0000313" key="10">
    <source>
        <dbReference type="Proteomes" id="UP000178114"/>
    </source>
</evidence>
<accession>A0A1F5WYD0</accession>
<proteinExistence type="predicted"/>
<dbReference type="Gene3D" id="1.20.144.10">
    <property type="entry name" value="Phosphatidic acid phosphatase type 2/haloperoxidase"/>
    <property type="match status" value="1"/>
</dbReference>
<name>A0A1F5WYD0_9BACT</name>
<keyword evidence="6 7" id="KW-0472">Membrane</keyword>
<dbReference type="InterPro" id="IPR000326">
    <property type="entry name" value="PAP2/HPO"/>
</dbReference>
<dbReference type="SMART" id="SM00014">
    <property type="entry name" value="acidPPc"/>
    <property type="match status" value="1"/>
</dbReference>
<keyword evidence="5 7" id="KW-1133">Transmembrane helix</keyword>
<comment type="caution">
    <text evidence="9">The sequence shown here is derived from an EMBL/GenBank/DDBJ whole genome shotgun (WGS) entry which is preliminary data.</text>
</comment>
<evidence type="ECO:0000256" key="1">
    <source>
        <dbReference type="ARBA" id="ARBA00004651"/>
    </source>
</evidence>
<evidence type="ECO:0000259" key="8">
    <source>
        <dbReference type="SMART" id="SM00014"/>
    </source>
</evidence>
<dbReference type="GO" id="GO:0016787">
    <property type="term" value="F:hydrolase activity"/>
    <property type="evidence" value="ECO:0007669"/>
    <property type="project" value="UniProtKB-KW"/>
</dbReference>
<evidence type="ECO:0000256" key="4">
    <source>
        <dbReference type="ARBA" id="ARBA00022801"/>
    </source>
</evidence>
<dbReference type="STRING" id="1798351.A2930_03030"/>
<evidence type="ECO:0000256" key="6">
    <source>
        <dbReference type="ARBA" id="ARBA00023136"/>
    </source>
</evidence>
<gene>
    <name evidence="9" type="ORF">A2930_03030</name>
</gene>
<organism evidence="9 10">
    <name type="scientific">Candidatus Giovannonibacteria bacterium RIFCSPLOWO2_01_FULL_45_34</name>
    <dbReference type="NCBI Taxonomy" id="1798351"/>
    <lineage>
        <taxon>Bacteria</taxon>
        <taxon>Candidatus Giovannoniibacteriota</taxon>
    </lineage>
</organism>
<feature type="transmembrane region" description="Helical" evidence="7">
    <location>
        <begin position="59"/>
        <end position="80"/>
    </location>
</feature>
<dbReference type="SUPFAM" id="SSF48317">
    <property type="entry name" value="Acid phosphatase/Vanadium-dependent haloperoxidase"/>
    <property type="match status" value="1"/>
</dbReference>
<evidence type="ECO:0000256" key="2">
    <source>
        <dbReference type="ARBA" id="ARBA00022475"/>
    </source>
</evidence>
<dbReference type="InterPro" id="IPR036938">
    <property type="entry name" value="PAP2/HPO_sf"/>
</dbReference>
<keyword evidence="3 7" id="KW-0812">Transmembrane</keyword>
<feature type="domain" description="Phosphatidic acid phosphatase type 2/haloperoxidase" evidence="8">
    <location>
        <begin position="57"/>
        <end position="167"/>
    </location>
</feature>
<dbReference type="PANTHER" id="PTHR14969:SF62">
    <property type="entry name" value="DECAPRENYLPHOSPHORYL-5-PHOSPHORIBOSE PHOSPHATASE RV3807C-RELATED"/>
    <property type="match status" value="1"/>
</dbReference>
<keyword evidence="2" id="KW-1003">Cell membrane</keyword>
<dbReference type="Proteomes" id="UP000178114">
    <property type="component" value="Unassembled WGS sequence"/>
</dbReference>
<evidence type="ECO:0000313" key="9">
    <source>
        <dbReference type="EMBL" id="OGF80629.1"/>
    </source>
</evidence>
<dbReference type="PANTHER" id="PTHR14969">
    <property type="entry name" value="SPHINGOSINE-1-PHOSPHATE PHOSPHOHYDROLASE"/>
    <property type="match status" value="1"/>
</dbReference>
<dbReference type="AlphaFoldDB" id="A0A1F5WYD0"/>
<dbReference type="Pfam" id="PF01569">
    <property type="entry name" value="PAP2"/>
    <property type="match status" value="1"/>
</dbReference>
<evidence type="ECO:0000256" key="3">
    <source>
        <dbReference type="ARBA" id="ARBA00022692"/>
    </source>
</evidence>
<dbReference type="GO" id="GO:0005886">
    <property type="term" value="C:plasma membrane"/>
    <property type="evidence" value="ECO:0007669"/>
    <property type="project" value="UniProtKB-SubCell"/>
</dbReference>
<dbReference type="EMBL" id="MFID01000032">
    <property type="protein sequence ID" value="OGF80629.1"/>
    <property type="molecule type" value="Genomic_DNA"/>
</dbReference>
<reference evidence="9 10" key="1">
    <citation type="journal article" date="2016" name="Nat. Commun.">
        <title>Thousands of microbial genomes shed light on interconnected biogeochemical processes in an aquifer system.</title>
        <authorList>
            <person name="Anantharaman K."/>
            <person name="Brown C.T."/>
            <person name="Hug L.A."/>
            <person name="Sharon I."/>
            <person name="Castelle C.J."/>
            <person name="Probst A.J."/>
            <person name="Thomas B.C."/>
            <person name="Singh A."/>
            <person name="Wilkins M.J."/>
            <person name="Karaoz U."/>
            <person name="Brodie E.L."/>
            <person name="Williams K.H."/>
            <person name="Hubbard S.S."/>
            <person name="Banfield J.F."/>
        </authorList>
    </citation>
    <scope>NUCLEOTIDE SEQUENCE [LARGE SCALE GENOMIC DNA]</scope>
</reference>
<keyword evidence="4" id="KW-0378">Hydrolase</keyword>
<sequence length="176" mass="19998">MYQLDLTIFRRLNSWAGINDFYDWGIIFKSEYLLYVVIAGVFTFFVFDKNQTRVKWVIIHAFSAGILARFIFKPIIVLFWDRARPFTALSEVHQLISEVPGAAFPSGHASFSFALAMAVYYYYPKTSIVFFLGALAMGAGRVSAGVHWPSDILAGALVGIFSAWLLEFLLKKLQYK</sequence>
<evidence type="ECO:0000256" key="7">
    <source>
        <dbReference type="SAM" id="Phobius"/>
    </source>
</evidence>